<keyword evidence="3" id="KW-0804">Transcription</keyword>
<comment type="caution">
    <text evidence="7">The sequence shown here is derived from an EMBL/GenBank/DDBJ whole genome shotgun (WGS) entry which is preliminary data.</text>
</comment>
<dbReference type="InterPro" id="IPR046347">
    <property type="entry name" value="bZIP_sf"/>
</dbReference>
<dbReference type="Proteomes" id="UP001152533">
    <property type="component" value="Unassembled WGS sequence"/>
</dbReference>
<dbReference type="SMART" id="SM00338">
    <property type="entry name" value="BRLZ"/>
    <property type="match status" value="1"/>
</dbReference>
<feature type="compositionally biased region" description="Acidic residues" evidence="5">
    <location>
        <begin position="196"/>
        <end position="210"/>
    </location>
</feature>
<dbReference type="SUPFAM" id="SSF57959">
    <property type="entry name" value="Leucine zipper domain"/>
    <property type="match status" value="1"/>
</dbReference>
<dbReference type="PANTHER" id="PTHR19304">
    <property type="entry name" value="CYCLIC-AMP RESPONSE ELEMENT BINDING PROTEIN"/>
    <property type="match status" value="1"/>
</dbReference>
<keyword evidence="4" id="KW-0539">Nucleus</keyword>
<keyword evidence="8" id="KW-1185">Reference proteome</keyword>
<keyword evidence="2" id="KW-0805">Transcription regulation</keyword>
<dbReference type="EMBL" id="CAMGZC010001540">
    <property type="protein sequence ID" value="CAI0653094.1"/>
    <property type="molecule type" value="Genomic_DNA"/>
</dbReference>
<accession>A0A9W4S4F7</accession>
<organism evidence="7 8">
    <name type="scientific">Colletotrichum noveboracense</name>
    <dbReference type="NCBI Taxonomy" id="2664923"/>
    <lineage>
        <taxon>Eukaryota</taxon>
        <taxon>Fungi</taxon>
        <taxon>Dikarya</taxon>
        <taxon>Ascomycota</taxon>
        <taxon>Pezizomycotina</taxon>
        <taxon>Sordariomycetes</taxon>
        <taxon>Hypocreomycetidae</taxon>
        <taxon>Glomerellales</taxon>
        <taxon>Glomerellaceae</taxon>
        <taxon>Colletotrichum</taxon>
        <taxon>Colletotrichum gloeosporioides species complex</taxon>
    </lineage>
</organism>
<proteinExistence type="predicted"/>
<evidence type="ECO:0000313" key="8">
    <source>
        <dbReference type="Proteomes" id="UP001152533"/>
    </source>
</evidence>
<reference evidence="7" key="1">
    <citation type="submission" date="2022-08" db="EMBL/GenBank/DDBJ databases">
        <authorList>
            <person name="Giroux E."/>
            <person name="Giroux E."/>
        </authorList>
    </citation>
    <scope>NUCLEOTIDE SEQUENCE</scope>
    <source>
        <strain evidence="7">H1091258</strain>
    </source>
</reference>
<evidence type="ECO:0000256" key="5">
    <source>
        <dbReference type="SAM" id="MobiDB-lite"/>
    </source>
</evidence>
<evidence type="ECO:0000256" key="3">
    <source>
        <dbReference type="ARBA" id="ARBA00023163"/>
    </source>
</evidence>
<dbReference type="Pfam" id="PF07716">
    <property type="entry name" value="bZIP_2"/>
    <property type="match status" value="1"/>
</dbReference>
<dbReference type="InterPro" id="IPR051027">
    <property type="entry name" value="bZIP_transcription_factors"/>
</dbReference>
<evidence type="ECO:0000256" key="1">
    <source>
        <dbReference type="ARBA" id="ARBA00004123"/>
    </source>
</evidence>
<dbReference type="AlphaFoldDB" id="A0A9W4S4F7"/>
<evidence type="ECO:0000313" key="7">
    <source>
        <dbReference type="EMBL" id="CAI0653094.1"/>
    </source>
</evidence>
<dbReference type="CDD" id="cd14687">
    <property type="entry name" value="bZIP_ATF2"/>
    <property type="match status" value="1"/>
</dbReference>
<dbReference type="GO" id="GO:0005634">
    <property type="term" value="C:nucleus"/>
    <property type="evidence" value="ECO:0007669"/>
    <property type="project" value="UniProtKB-SubCell"/>
</dbReference>
<dbReference type="Gene3D" id="1.20.5.170">
    <property type="match status" value="1"/>
</dbReference>
<comment type="subcellular location">
    <subcellularLocation>
        <location evidence="1">Nucleus</location>
    </subcellularLocation>
</comment>
<sequence length="312" mass="34392">MASSDYPCPPDMIYNTAMFIPMPFYPTPPGQSGLISPSEESQCQQWPGLDDHTVEPMYAENEPVDFVSPSQWGAEAQNLESSHFGMGAEYTTAMWATQANNWPPFQYEIFQRPLVSLVNTYKGKAWPAPNAHSQPEPNSRAKKSTKTTKTATDSKSRTPSSAAEQSHKRAKIGAGGKPSPSSSNSYDDKVTPIDGDSMDEGETGEVGEESESWRPGLRKKYRVKNREAAKRCRAKTKQYEEDLAVKEREMTQERMYLDACVTALKNEVLALKNEILQHGDCDCELIQGYIAKAAGGISAGAAPTSTKEYQSI</sequence>
<evidence type="ECO:0000259" key="6">
    <source>
        <dbReference type="PROSITE" id="PS50217"/>
    </source>
</evidence>
<evidence type="ECO:0000256" key="2">
    <source>
        <dbReference type="ARBA" id="ARBA00023015"/>
    </source>
</evidence>
<dbReference type="PROSITE" id="PS50217">
    <property type="entry name" value="BZIP"/>
    <property type="match status" value="1"/>
</dbReference>
<dbReference type="PROSITE" id="PS00036">
    <property type="entry name" value="BZIP_BASIC"/>
    <property type="match status" value="1"/>
</dbReference>
<gene>
    <name evidence="7" type="ORF">CGXH109_LOCUS123901</name>
</gene>
<dbReference type="GO" id="GO:0003700">
    <property type="term" value="F:DNA-binding transcription factor activity"/>
    <property type="evidence" value="ECO:0007669"/>
    <property type="project" value="InterPro"/>
</dbReference>
<feature type="domain" description="BZIP" evidence="6">
    <location>
        <begin position="218"/>
        <end position="278"/>
    </location>
</feature>
<feature type="region of interest" description="Disordered" evidence="5">
    <location>
        <begin position="126"/>
        <end position="214"/>
    </location>
</feature>
<evidence type="ECO:0000256" key="4">
    <source>
        <dbReference type="ARBA" id="ARBA00023242"/>
    </source>
</evidence>
<protein>
    <recommendedName>
        <fullName evidence="6">BZIP domain-containing protein</fullName>
    </recommendedName>
</protein>
<dbReference type="InterPro" id="IPR004827">
    <property type="entry name" value="bZIP"/>
</dbReference>
<name>A0A9W4S4F7_9PEZI</name>